<gene>
    <name evidence="9" type="ORF">SAMN04490248_101278</name>
</gene>
<dbReference type="PROSITE" id="PS50893">
    <property type="entry name" value="ABC_TRANSPORTER_2"/>
    <property type="match status" value="1"/>
</dbReference>
<evidence type="ECO:0000256" key="2">
    <source>
        <dbReference type="ARBA" id="ARBA00022475"/>
    </source>
</evidence>
<dbReference type="PANTHER" id="PTHR42781">
    <property type="entry name" value="SPERMIDINE/PUTRESCINE IMPORT ATP-BINDING PROTEIN POTA"/>
    <property type="match status" value="1"/>
</dbReference>
<dbReference type="NCBIfam" id="TIGR01277">
    <property type="entry name" value="thiQ"/>
    <property type="match status" value="1"/>
</dbReference>
<dbReference type="GO" id="GO:0016020">
    <property type="term" value="C:membrane"/>
    <property type="evidence" value="ECO:0007669"/>
    <property type="project" value="InterPro"/>
</dbReference>
<evidence type="ECO:0000256" key="6">
    <source>
        <dbReference type="ARBA" id="ARBA00022967"/>
    </source>
</evidence>
<keyword evidence="1" id="KW-0813">Transport</keyword>
<dbReference type="Proteomes" id="UP000198893">
    <property type="component" value="Unassembled WGS sequence"/>
</dbReference>
<dbReference type="SUPFAM" id="SSF52540">
    <property type="entry name" value="P-loop containing nucleoside triphosphate hydrolases"/>
    <property type="match status" value="1"/>
</dbReference>
<dbReference type="PROSITE" id="PS00211">
    <property type="entry name" value="ABC_TRANSPORTER_1"/>
    <property type="match status" value="1"/>
</dbReference>
<evidence type="ECO:0000256" key="3">
    <source>
        <dbReference type="ARBA" id="ARBA00022519"/>
    </source>
</evidence>
<dbReference type="InterPro" id="IPR050093">
    <property type="entry name" value="ABC_SmlMolc_Importer"/>
</dbReference>
<keyword evidence="7" id="KW-0472">Membrane</keyword>
<dbReference type="InterPro" id="IPR003593">
    <property type="entry name" value="AAA+_ATPase"/>
</dbReference>
<dbReference type="InterPro" id="IPR017871">
    <property type="entry name" value="ABC_transporter-like_CS"/>
</dbReference>
<sequence length="231" mass="24237">MALTIEGLRLRQEGFGFAADLEVTEGARVAVIGPSGAGKSTLLAAIAGFLAPESGRILWQGRDITHAPPGARPVAILFQDNNLFPHLSVAQNVGLGIRPDLKLSAAQRAQVEDALERVGLAGMGARRPGTLSGGQQSRAALARVLVQDRPVVLLDEPFSALGPALRNEMLDLMATLLGGTGATLLLVSHDPADARRIAEQTILVAEGVAHPPRETGALFDDPPEVLRDYLG</sequence>
<evidence type="ECO:0000256" key="4">
    <source>
        <dbReference type="ARBA" id="ARBA00022741"/>
    </source>
</evidence>
<evidence type="ECO:0000313" key="9">
    <source>
        <dbReference type="EMBL" id="SEO08173.1"/>
    </source>
</evidence>
<dbReference type="InterPro" id="IPR005968">
    <property type="entry name" value="Thiamine_ABC_ThiQ"/>
</dbReference>
<dbReference type="STRING" id="569882.SAMN04490248_101278"/>
<keyword evidence="10" id="KW-1185">Reference proteome</keyword>
<dbReference type="RefSeq" id="WP_093114838.1">
    <property type="nucleotide sequence ID" value="NZ_FODS01000001.1"/>
</dbReference>
<keyword evidence="4" id="KW-0547">Nucleotide-binding</keyword>
<dbReference type="PANTHER" id="PTHR42781:SF1">
    <property type="entry name" value="THIAMINE IMPORT ATP-BINDING PROTEIN THIQ"/>
    <property type="match status" value="1"/>
</dbReference>
<evidence type="ECO:0000259" key="8">
    <source>
        <dbReference type="PROSITE" id="PS50893"/>
    </source>
</evidence>
<dbReference type="InterPro" id="IPR027417">
    <property type="entry name" value="P-loop_NTPase"/>
</dbReference>
<keyword evidence="2" id="KW-1003">Cell membrane</keyword>
<evidence type="ECO:0000256" key="7">
    <source>
        <dbReference type="ARBA" id="ARBA00023136"/>
    </source>
</evidence>
<dbReference type="OrthoDB" id="9802264at2"/>
<dbReference type="EMBL" id="FODS01000001">
    <property type="protein sequence ID" value="SEO08173.1"/>
    <property type="molecule type" value="Genomic_DNA"/>
</dbReference>
<accession>A0A1H8LSV2</accession>
<dbReference type="GO" id="GO:0071934">
    <property type="term" value="P:thiamine transmembrane transport"/>
    <property type="evidence" value="ECO:0007669"/>
    <property type="project" value="InterPro"/>
</dbReference>
<keyword evidence="6" id="KW-1278">Translocase</keyword>
<feature type="domain" description="ABC transporter" evidence="8">
    <location>
        <begin position="1"/>
        <end position="231"/>
    </location>
</feature>
<dbReference type="GO" id="GO:0042626">
    <property type="term" value="F:ATPase-coupled transmembrane transporter activity"/>
    <property type="evidence" value="ECO:0007669"/>
    <property type="project" value="InterPro"/>
</dbReference>
<organism evidence="9 10">
    <name type="scientific">Salinihabitans flavidus</name>
    <dbReference type="NCBI Taxonomy" id="569882"/>
    <lineage>
        <taxon>Bacteria</taxon>
        <taxon>Pseudomonadati</taxon>
        <taxon>Pseudomonadota</taxon>
        <taxon>Alphaproteobacteria</taxon>
        <taxon>Rhodobacterales</taxon>
        <taxon>Roseobacteraceae</taxon>
        <taxon>Salinihabitans</taxon>
    </lineage>
</organism>
<evidence type="ECO:0000256" key="5">
    <source>
        <dbReference type="ARBA" id="ARBA00022840"/>
    </source>
</evidence>
<protein>
    <submittedName>
        <fullName evidence="9">Thiamine transport system ATP-binding protein</fullName>
    </submittedName>
</protein>
<dbReference type="Gene3D" id="3.40.50.300">
    <property type="entry name" value="P-loop containing nucleotide triphosphate hydrolases"/>
    <property type="match status" value="1"/>
</dbReference>
<evidence type="ECO:0000313" key="10">
    <source>
        <dbReference type="Proteomes" id="UP000198893"/>
    </source>
</evidence>
<reference evidence="9 10" key="1">
    <citation type="submission" date="2016-10" db="EMBL/GenBank/DDBJ databases">
        <authorList>
            <person name="de Groot N.N."/>
        </authorList>
    </citation>
    <scope>NUCLEOTIDE SEQUENCE [LARGE SCALE GENOMIC DNA]</scope>
    <source>
        <strain evidence="9 10">DSM 27842</strain>
    </source>
</reference>
<proteinExistence type="predicted"/>
<dbReference type="InterPro" id="IPR003439">
    <property type="entry name" value="ABC_transporter-like_ATP-bd"/>
</dbReference>
<dbReference type="AlphaFoldDB" id="A0A1H8LSV2"/>
<keyword evidence="3" id="KW-0997">Cell inner membrane</keyword>
<keyword evidence="5 9" id="KW-0067">ATP-binding</keyword>
<dbReference type="SMART" id="SM00382">
    <property type="entry name" value="AAA"/>
    <property type="match status" value="1"/>
</dbReference>
<dbReference type="GO" id="GO:0005524">
    <property type="term" value="F:ATP binding"/>
    <property type="evidence" value="ECO:0007669"/>
    <property type="project" value="UniProtKB-KW"/>
</dbReference>
<dbReference type="GO" id="GO:0016887">
    <property type="term" value="F:ATP hydrolysis activity"/>
    <property type="evidence" value="ECO:0007669"/>
    <property type="project" value="InterPro"/>
</dbReference>
<dbReference type="Pfam" id="PF00005">
    <property type="entry name" value="ABC_tran"/>
    <property type="match status" value="1"/>
</dbReference>
<name>A0A1H8LSV2_9RHOB</name>
<evidence type="ECO:0000256" key="1">
    <source>
        <dbReference type="ARBA" id="ARBA00022448"/>
    </source>
</evidence>